<protein>
    <submittedName>
        <fullName evidence="3">D-tagatose 3-epimerase</fullName>
        <ecNumber evidence="3">5.3.1.-</ecNumber>
    </submittedName>
</protein>
<dbReference type="InterPro" id="IPR013022">
    <property type="entry name" value="Xyl_isomerase-like_TIM-brl"/>
</dbReference>
<proteinExistence type="predicted"/>
<dbReference type="SUPFAM" id="SSF51658">
    <property type="entry name" value="Xylose isomerase-like"/>
    <property type="match status" value="1"/>
</dbReference>
<dbReference type="AlphaFoldDB" id="A0A517P2C3"/>
<keyword evidence="4" id="KW-1185">Reference proteome</keyword>
<dbReference type="Pfam" id="PF01261">
    <property type="entry name" value="AP_endonuc_2"/>
    <property type="match status" value="1"/>
</dbReference>
<dbReference type="Gene3D" id="3.20.20.150">
    <property type="entry name" value="Divalent-metal-dependent TIM barrel enzymes"/>
    <property type="match status" value="1"/>
</dbReference>
<dbReference type="Proteomes" id="UP000319817">
    <property type="component" value="Chromosome"/>
</dbReference>
<accession>A0A517P2C3</accession>
<feature type="domain" description="Xylose isomerase-like TIM barrel" evidence="2">
    <location>
        <begin position="29"/>
        <end position="264"/>
    </location>
</feature>
<dbReference type="EMBL" id="CP036526">
    <property type="protein sequence ID" value="QDT13525.1"/>
    <property type="molecule type" value="Genomic_DNA"/>
</dbReference>
<dbReference type="InterPro" id="IPR050417">
    <property type="entry name" value="Sugar_Epim/Isomerase"/>
</dbReference>
<keyword evidence="1 3" id="KW-0413">Isomerase</keyword>
<dbReference type="PANTHER" id="PTHR43489:SF7">
    <property type="entry name" value="3-DEHYDRO-D-GULOSIDE 4-EPIMERASE-RELATED"/>
    <property type="match status" value="1"/>
</dbReference>
<evidence type="ECO:0000313" key="3">
    <source>
        <dbReference type="EMBL" id="QDT13525.1"/>
    </source>
</evidence>
<reference evidence="3 4" key="1">
    <citation type="submission" date="2019-02" db="EMBL/GenBank/DDBJ databases">
        <title>Deep-cultivation of Planctomycetes and their phenomic and genomic characterization uncovers novel biology.</title>
        <authorList>
            <person name="Wiegand S."/>
            <person name="Jogler M."/>
            <person name="Boedeker C."/>
            <person name="Pinto D."/>
            <person name="Vollmers J."/>
            <person name="Rivas-Marin E."/>
            <person name="Kohn T."/>
            <person name="Peeters S.H."/>
            <person name="Heuer A."/>
            <person name="Rast P."/>
            <person name="Oberbeckmann S."/>
            <person name="Bunk B."/>
            <person name="Jeske O."/>
            <person name="Meyerdierks A."/>
            <person name="Storesund J.E."/>
            <person name="Kallscheuer N."/>
            <person name="Luecker S."/>
            <person name="Lage O.M."/>
            <person name="Pohl T."/>
            <person name="Merkel B.J."/>
            <person name="Hornburger P."/>
            <person name="Mueller R.-W."/>
            <person name="Bruemmer F."/>
            <person name="Labrenz M."/>
            <person name="Spormann A.M."/>
            <person name="Op den Camp H."/>
            <person name="Overmann J."/>
            <person name="Amann R."/>
            <person name="Jetten M.S.M."/>
            <person name="Mascher T."/>
            <person name="Medema M.H."/>
            <person name="Devos D.P."/>
            <person name="Kaster A.-K."/>
            <person name="Ovreas L."/>
            <person name="Rohde M."/>
            <person name="Galperin M.Y."/>
            <person name="Jogler C."/>
        </authorList>
    </citation>
    <scope>NUCLEOTIDE SEQUENCE [LARGE SCALE GENOMIC DNA]</scope>
    <source>
        <strain evidence="3 4">K23_9</strain>
    </source>
</reference>
<dbReference type="EC" id="5.3.1.-" evidence="3"/>
<dbReference type="InterPro" id="IPR036237">
    <property type="entry name" value="Xyl_isomerase-like_sf"/>
</dbReference>
<evidence type="ECO:0000259" key="2">
    <source>
        <dbReference type="Pfam" id="PF01261"/>
    </source>
</evidence>
<evidence type="ECO:0000313" key="4">
    <source>
        <dbReference type="Proteomes" id="UP000319817"/>
    </source>
</evidence>
<dbReference type="GO" id="GO:0016853">
    <property type="term" value="F:isomerase activity"/>
    <property type="evidence" value="ECO:0007669"/>
    <property type="project" value="UniProtKB-KW"/>
</dbReference>
<gene>
    <name evidence="3" type="ORF">K239x_55450</name>
</gene>
<sequence length="269" mass="29346">MKSAITISLVEEARGGPFVLWDGLEKSIAFAGELGYDAVEIFAPSVDAIDPDALGKMLDKAGLKLCALGTGAGWVKSRLQLADPDAGQRQKARDFVRSIIDLAGPFGASAIIGSMQGPSGHTDDSAPSYLAEALEDGGAHAAQYNVPLIYEPLNRYETRQCCTVADGVELLESLSTDNVRLLCDLFHMNIEEQDIADALRVGGKWVGHIHFVDSNRRPVGLGHMQYGRIIQALRDINYQGYLCAEAFPYPDPHEAARQTMRAYKYWTQS</sequence>
<organism evidence="3 4">
    <name type="scientific">Stieleria marina</name>
    <dbReference type="NCBI Taxonomy" id="1930275"/>
    <lineage>
        <taxon>Bacteria</taxon>
        <taxon>Pseudomonadati</taxon>
        <taxon>Planctomycetota</taxon>
        <taxon>Planctomycetia</taxon>
        <taxon>Pirellulales</taxon>
        <taxon>Pirellulaceae</taxon>
        <taxon>Stieleria</taxon>
    </lineage>
</organism>
<dbReference type="RefSeq" id="WP_419189413.1">
    <property type="nucleotide sequence ID" value="NZ_CP036526.1"/>
</dbReference>
<evidence type="ECO:0000256" key="1">
    <source>
        <dbReference type="ARBA" id="ARBA00023235"/>
    </source>
</evidence>
<name>A0A517P2C3_9BACT</name>
<dbReference type="PANTHER" id="PTHR43489">
    <property type="entry name" value="ISOMERASE"/>
    <property type="match status" value="1"/>
</dbReference>